<evidence type="ECO:0000256" key="1">
    <source>
        <dbReference type="SAM" id="MobiDB-lite"/>
    </source>
</evidence>
<name>A0ABP5NJR3_9MICC</name>
<evidence type="ECO:0000313" key="3">
    <source>
        <dbReference type="Proteomes" id="UP001500432"/>
    </source>
</evidence>
<protein>
    <submittedName>
        <fullName evidence="2">Uncharacterized protein</fullName>
    </submittedName>
</protein>
<proteinExistence type="predicted"/>
<sequence>MSTTPSGLPLATRLARAGVPDSLAAVLAETCTMAGAERRGEASRCVLDQAGARPVVEWLEGQLEAEPGPREAVVAMLGAAAVLFGAEEAGRLVLRHVPEAAEVLGEMAQEAEDEAIEDPLLATAAKAEPMMMRAALEHAAASDPEYNHELYMDESVLLPGFLLLDQGDADPVELNGALVSTPRGFAFVLTDGMLSPATAALLPAGVAEKGAVLFALDALEGAVFLVPDSFGLLGTDRADGADPEDGTDGEDSLPLDIGPSPDGDLYAHFELPRGETVSLCLAYSQWPAGKQEVLRRRFETVVQRVADALRRSA</sequence>
<reference evidence="3" key="1">
    <citation type="journal article" date="2019" name="Int. J. Syst. Evol. Microbiol.">
        <title>The Global Catalogue of Microorganisms (GCM) 10K type strain sequencing project: providing services to taxonomists for standard genome sequencing and annotation.</title>
        <authorList>
            <consortium name="The Broad Institute Genomics Platform"/>
            <consortium name="The Broad Institute Genome Sequencing Center for Infectious Disease"/>
            <person name="Wu L."/>
            <person name="Ma J."/>
        </authorList>
    </citation>
    <scope>NUCLEOTIDE SEQUENCE [LARGE SCALE GENOMIC DNA]</scope>
    <source>
        <strain evidence="3">JCM 16034</strain>
    </source>
</reference>
<evidence type="ECO:0000313" key="2">
    <source>
        <dbReference type="EMBL" id="GAA2199834.1"/>
    </source>
</evidence>
<dbReference type="Proteomes" id="UP001500432">
    <property type="component" value="Unassembled WGS sequence"/>
</dbReference>
<comment type="caution">
    <text evidence="2">The sequence shown here is derived from an EMBL/GenBank/DDBJ whole genome shotgun (WGS) entry which is preliminary data.</text>
</comment>
<accession>A0ABP5NJR3</accession>
<keyword evidence="3" id="KW-1185">Reference proteome</keyword>
<organism evidence="2 3">
    <name type="scientific">Sinomonas flava</name>
    <dbReference type="NCBI Taxonomy" id="496857"/>
    <lineage>
        <taxon>Bacteria</taxon>
        <taxon>Bacillati</taxon>
        <taxon>Actinomycetota</taxon>
        <taxon>Actinomycetes</taxon>
        <taxon>Micrococcales</taxon>
        <taxon>Micrococcaceae</taxon>
        <taxon>Sinomonas</taxon>
    </lineage>
</organism>
<feature type="region of interest" description="Disordered" evidence="1">
    <location>
        <begin position="236"/>
        <end position="255"/>
    </location>
</feature>
<feature type="compositionally biased region" description="Acidic residues" evidence="1">
    <location>
        <begin position="241"/>
        <end position="253"/>
    </location>
</feature>
<gene>
    <name evidence="2" type="ORF">GCM10009849_17830</name>
</gene>
<dbReference type="RefSeq" id="WP_344299349.1">
    <property type="nucleotide sequence ID" value="NZ_BAAAQW010000005.1"/>
</dbReference>
<dbReference type="EMBL" id="BAAAQW010000005">
    <property type="protein sequence ID" value="GAA2199834.1"/>
    <property type="molecule type" value="Genomic_DNA"/>
</dbReference>